<reference evidence="2 3" key="1">
    <citation type="journal article" date="2014" name="BMC Genomics">
        <title>Comparative genome sequencing reveals chemotype-specific gene clusters in the toxigenic black mold Stachybotrys.</title>
        <authorList>
            <person name="Semeiks J."/>
            <person name="Borek D."/>
            <person name="Otwinowski Z."/>
            <person name="Grishin N.V."/>
        </authorList>
    </citation>
    <scope>NUCLEOTIDE SEQUENCE [LARGE SCALE GENOMIC DNA]</scope>
    <source>
        <strain evidence="3">CBS 109288 / IBT 7711</strain>
    </source>
</reference>
<dbReference type="HOGENOM" id="CLU_175966_0_0_1"/>
<evidence type="ECO:0000256" key="1">
    <source>
        <dbReference type="SAM" id="MobiDB-lite"/>
    </source>
</evidence>
<feature type="non-terminal residue" evidence="2">
    <location>
        <position position="1"/>
    </location>
</feature>
<evidence type="ECO:0000313" key="3">
    <source>
        <dbReference type="Proteomes" id="UP000028045"/>
    </source>
</evidence>
<name>A0A084B1L3_STACB</name>
<dbReference type="EMBL" id="KL648288">
    <property type="protein sequence ID" value="KEY71442.1"/>
    <property type="molecule type" value="Genomic_DNA"/>
</dbReference>
<gene>
    <name evidence="2" type="ORF">S7711_11612</name>
</gene>
<dbReference type="AlphaFoldDB" id="A0A084B1L3"/>
<feature type="region of interest" description="Disordered" evidence="1">
    <location>
        <begin position="87"/>
        <end position="107"/>
    </location>
</feature>
<proteinExistence type="predicted"/>
<feature type="region of interest" description="Disordered" evidence="1">
    <location>
        <begin position="17"/>
        <end position="68"/>
    </location>
</feature>
<feature type="compositionally biased region" description="Basic residues" evidence="1">
    <location>
        <begin position="32"/>
        <end position="49"/>
    </location>
</feature>
<organism evidence="2 3">
    <name type="scientific">Stachybotrys chartarum (strain CBS 109288 / IBT 7711)</name>
    <name type="common">Toxic black mold</name>
    <name type="synonym">Stilbospora chartarum</name>
    <dbReference type="NCBI Taxonomy" id="1280523"/>
    <lineage>
        <taxon>Eukaryota</taxon>
        <taxon>Fungi</taxon>
        <taxon>Dikarya</taxon>
        <taxon>Ascomycota</taxon>
        <taxon>Pezizomycotina</taxon>
        <taxon>Sordariomycetes</taxon>
        <taxon>Hypocreomycetidae</taxon>
        <taxon>Hypocreales</taxon>
        <taxon>Stachybotryaceae</taxon>
        <taxon>Stachybotrys</taxon>
    </lineage>
</organism>
<protein>
    <submittedName>
        <fullName evidence="2">Uncharacterized protein</fullName>
    </submittedName>
</protein>
<accession>A0A084B1L3</accession>
<dbReference type="Proteomes" id="UP000028045">
    <property type="component" value="Unassembled WGS sequence"/>
</dbReference>
<evidence type="ECO:0000313" key="2">
    <source>
        <dbReference type="EMBL" id="KEY71442.1"/>
    </source>
</evidence>
<sequence>FIIIISIAPCCITRAATRAAAQPDPTTPAPSGRKRLAGLRAKRNMKPMARKSAAGGPPRNRTSGTGAALKEKEIIIMTVSEGEETKISNPISDISSDFQNSATTIDI</sequence>
<keyword evidence="3" id="KW-1185">Reference proteome</keyword>